<comment type="cofactor">
    <cofactor evidence="1">
        <name>Mn(2+)</name>
        <dbReference type="ChEBI" id="CHEBI:29035"/>
    </cofactor>
</comment>
<dbReference type="GO" id="GO:0008360">
    <property type="term" value="P:regulation of cell shape"/>
    <property type="evidence" value="ECO:0007669"/>
    <property type="project" value="UniProtKB-KW"/>
</dbReference>
<feature type="domain" description="ATP-grasp" evidence="17">
    <location>
        <begin position="102"/>
        <end position="289"/>
    </location>
</feature>
<dbReference type="PANTHER" id="PTHR23132:SF23">
    <property type="entry name" value="D-ALANINE--D-ALANINE LIGASE B"/>
    <property type="match status" value="1"/>
</dbReference>
<feature type="active site" evidence="14">
    <location>
        <position position="16"/>
    </location>
</feature>
<reference evidence="18 19" key="1">
    <citation type="submission" date="2019-03" db="EMBL/GenBank/DDBJ databases">
        <title>Genomic Encyclopedia of Type Strains, Phase IV (KMG-IV): sequencing the most valuable type-strain genomes for metagenomic binning, comparative biology and taxonomic classification.</title>
        <authorList>
            <person name="Goeker M."/>
        </authorList>
    </citation>
    <scope>NUCLEOTIDE SEQUENCE [LARGE SCALE GENOMIC DNA]</scope>
    <source>
        <strain evidence="18 19">DSM 24984</strain>
    </source>
</reference>
<dbReference type="GO" id="GO:0005524">
    <property type="term" value="F:ATP binding"/>
    <property type="evidence" value="ECO:0007669"/>
    <property type="project" value="UniProtKB-UniRule"/>
</dbReference>
<evidence type="ECO:0000256" key="2">
    <source>
        <dbReference type="ARBA" id="ARBA00004496"/>
    </source>
</evidence>
<evidence type="ECO:0000256" key="3">
    <source>
        <dbReference type="ARBA" id="ARBA00010871"/>
    </source>
</evidence>
<comment type="pathway">
    <text evidence="13">Cell wall biogenesis; peptidoglycan biosynthesis.</text>
</comment>
<evidence type="ECO:0000256" key="11">
    <source>
        <dbReference type="ARBA" id="ARBA00023316"/>
    </source>
</evidence>
<evidence type="ECO:0000256" key="10">
    <source>
        <dbReference type="ARBA" id="ARBA00022984"/>
    </source>
</evidence>
<evidence type="ECO:0000256" key="13">
    <source>
        <dbReference type="HAMAP-Rule" id="MF_00047"/>
    </source>
</evidence>
<dbReference type="PANTHER" id="PTHR23132">
    <property type="entry name" value="D-ALANINE--D-ALANINE LIGASE"/>
    <property type="match status" value="1"/>
</dbReference>
<dbReference type="Gene3D" id="3.30.1490.20">
    <property type="entry name" value="ATP-grasp fold, A domain"/>
    <property type="match status" value="1"/>
</dbReference>
<feature type="active site" evidence="14">
    <location>
        <position position="137"/>
    </location>
</feature>
<comment type="catalytic activity">
    <reaction evidence="12 13">
        <text>2 D-alanine + ATP = D-alanyl-D-alanine + ADP + phosphate + H(+)</text>
        <dbReference type="Rhea" id="RHEA:11224"/>
        <dbReference type="ChEBI" id="CHEBI:15378"/>
        <dbReference type="ChEBI" id="CHEBI:30616"/>
        <dbReference type="ChEBI" id="CHEBI:43474"/>
        <dbReference type="ChEBI" id="CHEBI:57416"/>
        <dbReference type="ChEBI" id="CHEBI:57822"/>
        <dbReference type="ChEBI" id="CHEBI:456216"/>
        <dbReference type="EC" id="6.3.2.4"/>
    </reaction>
</comment>
<dbReference type="AlphaFoldDB" id="A0A4R1K3G6"/>
<dbReference type="NCBIfam" id="NF002378">
    <property type="entry name" value="PRK01372.1"/>
    <property type="match status" value="1"/>
</dbReference>
<dbReference type="RefSeq" id="WP_132874700.1">
    <property type="nucleotide sequence ID" value="NZ_JAJUHT010000009.1"/>
</dbReference>
<dbReference type="InterPro" id="IPR005905">
    <property type="entry name" value="D_ala_D_ala"/>
</dbReference>
<dbReference type="GO" id="GO:0009252">
    <property type="term" value="P:peptidoglycan biosynthetic process"/>
    <property type="evidence" value="ECO:0007669"/>
    <property type="project" value="UniProtKB-UniRule"/>
</dbReference>
<evidence type="ECO:0000256" key="15">
    <source>
        <dbReference type="PIRSR" id="PIRSR039102-3"/>
    </source>
</evidence>
<dbReference type="EC" id="6.3.2.4" evidence="4 13"/>
<feature type="binding site" evidence="15">
    <location>
        <position position="258"/>
    </location>
    <ligand>
        <name>Mg(2+)</name>
        <dbReference type="ChEBI" id="CHEBI:18420"/>
        <label>2</label>
    </ligand>
</feature>
<keyword evidence="5 13" id="KW-0963">Cytoplasm</keyword>
<keyword evidence="7 16" id="KW-0547">Nucleotide-binding</keyword>
<dbReference type="GO" id="GO:0071555">
    <property type="term" value="P:cell wall organization"/>
    <property type="evidence" value="ECO:0007669"/>
    <property type="project" value="UniProtKB-KW"/>
</dbReference>
<evidence type="ECO:0000256" key="8">
    <source>
        <dbReference type="ARBA" id="ARBA00022840"/>
    </source>
</evidence>
<dbReference type="PROSITE" id="PS00843">
    <property type="entry name" value="DALA_DALA_LIGASE_1"/>
    <property type="match status" value="1"/>
</dbReference>
<dbReference type="OrthoDB" id="9813261at2"/>
<protein>
    <recommendedName>
        <fullName evidence="4 13">D-alanine--D-alanine ligase</fullName>
        <ecNumber evidence="4 13">6.3.2.4</ecNumber>
    </recommendedName>
    <alternativeName>
        <fullName evidence="13">D-Ala-D-Ala ligase</fullName>
    </alternativeName>
    <alternativeName>
        <fullName evidence="13">D-alanylalanine synthetase</fullName>
    </alternativeName>
</protein>
<comment type="function">
    <text evidence="13">Cell wall formation.</text>
</comment>
<feature type="binding site" evidence="15">
    <location>
        <position position="256"/>
    </location>
    <ligand>
        <name>Mg(2+)</name>
        <dbReference type="ChEBI" id="CHEBI:18420"/>
        <label>1</label>
    </ligand>
</feature>
<organism evidence="18 19">
    <name type="scientific">Seleniivibrio woodruffii</name>
    <dbReference type="NCBI Taxonomy" id="1078050"/>
    <lineage>
        <taxon>Bacteria</taxon>
        <taxon>Pseudomonadati</taxon>
        <taxon>Deferribacterota</taxon>
        <taxon>Deferribacteres</taxon>
        <taxon>Deferribacterales</taxon>
        <taxon>Geovibrionaceae</taxon>
        <taxon>Seleniivibrio</taxon>
    </lineage>
</organism>
<evidence type="ECO:0000256" key="9">
    <source>
        <dbReference type="ARBA" id="ARBA00022960"/>
    </source>
</evidence>
<feature type="binding site" evidence="15">
    <location>
        <position position="256"/>
    </location>
    <ligand>
        <name>Mg(2+)</name>
        <dbReference type="ChEBI" id="CHEBI:18420"/>
        <label>2</label>
    </ligand>
</feature>
<dbReference type="PROSITE" id="PS50975">
    <property type="entry name" value="ATP_GRASP"/>
    <property type="match status" value="1"/>
</dbReference>
<keyword evidence="6 13" id="KW-0436">Ligase</keyword>
<dbReference type="InterPro" id="IPR016185">
    <property type="entry name" value="PreATP-grasp_dom_sf"/>
</dbReference>
<dbReference type="Pfam" id="PF07478">
    <property type="entry name" value="Dala_Dala_lig_C"/>
    <property type="match status" value="1"/>
</dbReference>
<keyword evidence="9 13" id="KW-0133">Cell shape</keyword>
<dbReference type="InterPro" id="IPR011095">
    <property type="entry name" value="Dala_Dala_lig_C"/>
</dbReference>
<keyword evidence="11 13" id="KW-0961">Cell wall biogenesis/degradation</keyword>
<dbReference type="Gene3D" id="3.40.50.20">
    <property type="match status" value="1"/>
</dbReference>
<dbReference type="InterPro" id="IPR011127">
    <property type="entry name" value="Dala_Dala_lig_N"/>
</dbReference>
<evidence type="ECO:0000313" key="19">
    <source>
        <dbReference type="Proteomes" id="UP000294614"/>
    </source>
</evidence>
<dbReference type="PIRSF" id="PIRSF039102">
    <property type="entry name" value="Ddl/VanB"/>
    <property type="match status" value="1"/>
</dbReference>
<dbReference type="EMBL" id="SMGG01000008">
    <property type="protein sequence ID" value="TCK58223.1"/>
    <property type="molecule type" value="Genomic_DNA"/>
</dbReference>
<dbReference type="InterPro" id="IPR013815">
    <property type="entry name" value="ATP_grasp_subdomain_1"/>
</dbReference>
<comment type="cofactor">
    <cofactor evidence="15">
        <name>Mg(2+)</name>
        <dbReference type="ChEBI" id="CHEBI:18420"/>
    </cofactor>
    <cofactor evidence="15">
        <name>Mn(2+)</name>
        <dbReference type="ChEBI" id="CHEBI:29035"/>
    </cofactor>
    <text evidence="15">Binds 2 magnesium or manganese ions per subunit.</text>
</comment>
<dbReference type="GO" id="GO:0005737">
    <property type="term" value="C:cytoplasm"/>
    <property type="evidence" value="ECO:0007669"/>
    <property type="project" value="UniProtKB-SubCell"/>
</dbReference>
<evidence type="ECO:0000256" key="7">
    <source>
        <dbReference type="ARBA" id="ARBA00022741"/>
    </source>
</evidence>
<evidence type="ECO:0000256" key="14">
    <source>
        <dbReference type="PIRSR" id="PIRSR039102-1"/>
    </source>
</evidence>
<dbReference type="InterPro" id="IPR011761">
    <property type="entry name" value="ATP-grasp"/>
</dbReference>
<accession>A0A4R1K3G6</accession>
<evidence type="ECO:0000259" key="17">
    <source>
        <dbReference type="PROSITE" id="PS50975"/>
    </source>
</evidence>
<gene>
    <name evidence="13" type="primary">ddl</name>
    <name evidence="18" type="ORF">C8D98_2738</name>
</gene>
<proteinExistence type="inferred from homology"/>
<evidence type="ECO:0000313" key="18">
    <source>
        <dbReference type="EMBL" id="TCK58223.1"/>
    </source>
</evidence>
<evidence type="ECO:0000256" key="4">
    <source>
        <dbReference type="ARBA" id="ARBA00012216"/>
    </source>
</evidence>
<dbReference type="SUPFAM" id="SSF56059">
    <property type="entry name" value="Glutathione synthetase ATP-binding domain-like"/>
    <property type="match status" value="1"/>
</dbReference>
<dbReference type="GO" id="GO:0046872">
    <property type="term" value="F:metal ion binding"/>
    <property type="evidence" value="ECO:0007669"/>
    <property type="project" value="UniProtKB-KW"/>
</dbReference>
<keyword evidence="15" id="KW-0460">Magnesium</keyword>
<evidence type="ECO:0000256" key="5">
    <source>
        <dbReference type="ARBA" id="ARBA00022490"/>
    </source>
</evidence>
<evidence type="ECO:0000256" key="1">
    <source>
        <dbReference type="ARBA" id="ARBA00001936"/>
    </source>
</evidence>
<sequence>MKANKVAVLYGGMSAEREVSLRSGKAAYDALVRLGYDTALIDMDRDVAFKLREAGATVCFIALHGTYGEDGRIQGLLDIMGLPYTGSDFQANMISFDKLLSKEHFVKAGVPTPAYVVPVDNKMPFAKCVVKPCRQGSSVGIHIVDNEADYAAALEDAAKFDSKLMVEECITGKELTVSILNGEALPVIWIRPKKGVYDYESKYTKGMTEYVFETEMTDEHYKYVQKVALDAFNATGCSGYGRVDVIFDGTEGYVLEVNTLPGMTETSLLPKAAGKAGMTFDQMVEKMLEGAFKK</sequence>
<comment type="similarity">
    <text evidence="3 13">Belongs to the D-alanine--D-alanine ligase family.</text>
</comment>
<keyword evidence="15" id="KW-0464">Manganese</keyword>
<keyword evidence="19" id="KW-1185">Reference proteome</keyword>
<comment type="caution">
    <text evidence="18">The sequence shown here is derived from an EMBL/GenBank/DDBJ whole genome shotgun (WGS) entry which is preliminary data.</text>
</comment>
<dbReference type="GO" id="GO:0008716">
    <property type="term" value="F:D-alanine-D-alanine ligase activity"/>
    <property type="evidence" value="ECO:0007669"/>
    <property type="project" value="UniProtKB-UniRule"/>
</dbReference>
<dbReference type="Pfam" id="PF01820">
    <property type="entry name" value="Dala_Dala_lig_N"/>
    <property type="match status" value="2"/>
</dbReference>
<keyword evidence="10 13" id="KW-0573">Peptidoglycan synthesis</keyword>
<evidence type="ECO:0000256" key="6">
    <source>
        <dbReference type="ARBA" id="ARBA00022598"/>
    </source>
</evidence>
<name>A0A4R1K3G6_9BACT</name>
<dbReference type="HAMAP" id="MF_00047">
    <property type="entry name" value="Dala_Dala_lig"/>
    <property type="match status" value="1"/>
</dbReference>
<dbReference type="UniPathway" id="UPA00219"/>
<dbReference type="InterPro" id="IPR000291">
    <property type="entry name" value="D-Ala_lig_Van_CS"/>
</dbReference>
<comment type="subcellular location">
    <subcellularLocation>
        <location evidence="2 13">Cytoplasm</location>
    </subcellularLocation>
</comment>
<dbReference type="Gene3D" id="3.30.470.20">
    <property type="entry name" value="ATP-grasp fold, B domain"/>
    <property type="match status" value="1"/>
</dbReference>
<evidence type="ECO:0000256" key="12">
    <source>
        <dbReference type="ARBA" id="ARBA00047614"/>
    </source>
</evidence>
<dbReference type="Proteomes" id="UP000294614">
    <property type="component" value="Unassembled WGS sequence"/>
</dbReference>
<evidence type="ECO:0000256" key="16">
    <source>
        <dbReference type="PROSITE-ProRule" id="PRU00409"/>
    </source>
</evidence>
<keyword evidence="15" id="KW-0479">Metal-binding</keyword>
<dbReference type="PROSITE" id="PS00844">
    <property type="entry name" value="DALA_DALA_LIGASE_2"/>
    <property type="match status" value="1"/>
</dbReference>
<feature type="active site" evidence="14">
    <location>
        <position position="267"/>
    </location>
</feature>
<dbReference type="NCBIfam" id="TIGR01205">
    <property type="entry name" value="D_ala_D_alaTIGR"/>
    <property type="match status" value="1"/>
</dbReference>
<keyword evidence="8 16" id="KW-0067">ATP-binding</keyword>
<feature type="binding site" evidence="15">
    <location>
        <position position="244"/>
    </location>
    <ligand>
        <name>Mg(2+)</name>
        <dbReference type="ChEBI" id="CHEBI:18420"/>
        <label>1</label>
    </ligand>
</feature>
<dbReference type="SUPFAM" id="SSF52440">
    <property type="entry name" value="PreATP-grasp domain"/>
    <property type="match status" value="1"/>
</dbReference>